<feature type="compositionally biased region" description="Polar residues" evidence="2">
    <location>
        <begin position="221"/>
        <end position="248"/>
    </location>
</feature>
<dbReference type="STRING" id="51028.A0A0N4V357"/>
<proteinExistence type="inferred from homology"/>
<dbReference type="InterPro" id="IPR018200">
    <property type="entry name" value="USP_CS"/>
</dbReference>
<dbReference type="CDD" id="cd22755">
    <property type="entry name" value="OTU_CeDUB-like"/>
    <property type="match status" value="1"/>
</dbReference>
<dbReference type="InterPro" id="IPR050164">
    <property type="entry name" value="Peptidase_C19"/>
</dbReference>
<evidence type="ECO:0000259" key="4">
    <source>
        <dbReference type="PROSITE" id="PS50802"/>
    </source>
</evidence>
<dbReference type="CDD" id="cd02257">
    <property type="entry name" value="Peptidase_C19"/>
    <property type="match status" value="1"/>
</dbReference>
<dbReference type="PANTHER" id="PTHR24006">
    <property type="entry name" value="UBIQUITIN CARBOXYL-TERMINAL HYDROLASE"/>
    <property type="match status" value="1"/>
</dbReference>
<evidence type="ECO:0000256" key="2">
    <source>
        <dbReference type="SAM" id="MobiDB-lite"/>
    </source>
</evidence>
<dbReference type="GO" id="GO:0000082">
    <property type="term" value="P:G1/S transition of mitotic cell cycle"/>
    <property type="evidence" value="ECO:0007669"/>
    <property type="project" value="TreeGrafter"/>
</dbReference>
<dbReference type="Gene3D" id="3.90.70.10">
    <property type="entry name" value="Cysteine proteinases"/>
    <property type="match status" value="1"/>
</dbReference>
<reference evidence="7" key="1">
    <citation type="submission" date="2017-02" db="UniProtKB">
        <authorList>
            <consortium name="WormBaseParasite"/>
        </authorList>
    </citation>
    <scope>IDENTIFICATION</scope>
</reference>
<evidence type="ECO:0000313" key="5">
    <source>
        <dbReference type="EMBL" id="VDD89428.1"/>
    </source>
</evidence>
<feature type="domain" description="OTU" evidence="4">
    <location>
        <begin position="900"/>
        <end position="996"/>
    </location>
</feature>
<dbReference type="GO" id="GO:0005829">
    <property type="term" value="C:cytosol"/>
    <property type="evidence" value="ECO:0007669"/>
    <property type="project" value="TreeGrafter"/>
</dbReference>
<dbReference type="PROSITE" id="PS00972">
    <property type="entry name" value="USP_1"/>
    <property type="match status" value="1"/>
</dbReference>
<dbReference type="PROSITE" id="PS50235">
    <property type="entry name" value="USP_3"/>
    <property type="match status" value="1"/>
</dbReference>
<dbReference type="InterPro" id="IPR003323">
    <property type="entry name" value="OTU_dom"/>
</dbReference>
<dbReference type="SUPFAM" id="SSF54001">
    <property type="entry name" value="Cysteine proteinases"/>
    <property type="match status" value="2"/>
</dbReference>
<comment type="similarity">
    <text evidence="1">Belongs to the peptidase C19 family.</text>
</comment>
<dbReference type="EMBL" id="UXUI01007787">
    <property type="protein sequence ID" value="VDD89428.1"/>
    <property type="molecule type" value="Genomic_DNA"/>
</dbReference>
<organism evidence="7">
    <name type="scientific">Enterobius vermicularis</name>
    <name type="common">Human pinworm</name>
    <dbReference type="NCBI Taxonomy" id="51028"/>
    <lineage>
        <taxon>Eukaryota</taxon>
        <taxon>Metazoa</taxon>
        <taxon>Ecdysozoa</taxon>
        <taxon>Nematoda</taxon>
        <taxon>Chromadorea</taxon>
        <taxon>Rhabditida</taxon>
        <taxon>Spirurina</taxon>
        <taxon>Oxyuridomorpha</taxon>
        <taxon>Oxyuroidea</taxon>
        <taxon>Oxyuridae</taxon>
        <taxon>Enterobius</taxon>
    </lineage>
</organism>
<dbReference type="GO" id="GO:0016579">
    <property type="term" value="P:protein deubiquitination"/>
    <property type="evidence" value="ECO:0007669"/>
    <property type="project" value="InterPro"/>
</dbReference>
<protein>
    <submittedName>
        <fullName evidence="7">Ubiquitinyl hydrolase 1</fullName>
    </submittedName>
</protein>
<dbReference type="PANTHER" id="PTHR24006:SF915">
    <property type="entry name" value="UBIQUITIN CARBOXYL-TERMINAL HYDROLASE-RELATED"/>
    <property type="match status" value="1"/>
</dbReference>
<feature type="region of interest" description="Disordered" evidence="2">
    <location>
        <begin position="199"/>
        <end position="248"/>
    </location>
</feature>
<name>A0A0N4V357_ENTVE</name>
<sequence length="996" mass="111933">MSAEDASKAWDAKVRLHKCGEAARAIPTQRRCRITVDRKKKELSLAFETSKSLNKHFPLSSITKFPKVLPKQKSLSLAVRVNRNDDYEIFCEFDSVNSLFEFFPYMTDSLPKPRATFSSDVVRMRGLIHSRSDVTTSGSAGLLARKEKTLSEKSKEVSDGWSRVSLMENALRTVPRHSPLTSILTSGSLSAGARLQAESIRENAQSSSPKLVRSSGDDSENISPSTPVTSRYSSGKPSSTSNEYAQQVGSKLKRTARSLLKEISLQEDTNDSRGTSTQNLGSIRRRIQGMDDTLLCQSPSKTRVATQAVSLGEEVQVIRGGFANLGNTCYMNAILQAICGVDEFSKELYRVSQQIRSIELSEAEDAVMMSALSDLTSRRLKASHEEKRRLLHNVKGAVKSDAVRFSGYHQEDAQEFLSQVLDQVKDESDFVLKKIAELDRNLITISNPVTSNFSFTLRHEIKCENCGNVAKRSEDANDLPMHLPTDEDNRWSSANEPYCSVQTLLDDCLKTEKVDCRCEKCGSSTSEVSHKFEKLPRCIIVYFKRYSYDAVVAQGSKRRDEVEIPLFLTLHDHCVEDILRYSAPSPSIKYTYSAFAKLDATRKISFSQSGALDEEELTSPSKKALAKRRLVPASVSERLVVDEQASSCGRLSETSTRSFSGKRPIRQSQKNHEEVVGCDHLEKCRTYTSDELHLMSEEDQIRLAVEKSMFERTSFNWTNENWDDCPSQCKVPKIADDFGNFEVASSSKQSASDDYLLHFDGDPLVLFEKDLAERQKSWYFVAENEDQKVVSNKDAEWSEANLQTLLNSTACDSSTIGLDLKVVDTPRNADQESLASTSSLFLVDSGKEKSNFRTFSYRPVGREWRKDVCQRLGLRIYSGTESVYKDEPLHRIINVHDAPKRCADVKSDGNCLFRALAFSITGGEEDQHAEIRRKVVDFERKFCNIFQTLGGLTDKKWEDHVKEVSKEGSWGTDIELVSCATMLGIEIWTYLGDSWI</sequence>
<evidence type="ECO:0000256" key="1">
    <source>
        <dbReference type="ARBA" id="ARBA00009085"/>
    </source>
</evidence>
<dbReference type="Gene3D" id="3.90.70.80">
    <property type="match status" value="1"/>
</dbReference>
<keyword evidence="6" id="KW-1185">Reference proteome</keyword>
<evidence type="ECO:0000259" key="3">
    <source>
        <dbReference type="PROSITE" id="PS50235"/>
    </source>
</evidence>
<dbReference type="InterPro" id="IPR038765">
    <property type="entry name" value="Papain-like_cys_pep_sf"/>
</dbReference>
<reference evidence="5 6" key="2">
    <citation type="submission" date="2018-10" db="EMBL/GenBank/DDBJ databases">
        <authorList>
            <consortium name="Pathogen Informatics"/>
        </authorList>
    </citation>
    <scope>NUCLEOTIDE SEQUENCE [LARGE SCALE GENOMIC DNA]</scope>
</reference>
<dbReference type="Pfam" id="PF02338">
    <property type="entry name" value="OTU"/>
    <property type="match status" value="1"/>
</dbReference>
<feature type="domain" description="USP" evidence="3">
    <location>
        <begin position="320"/>
        <end position="629"/>
    </location>
</feature>
<gene>
    <name evidence="5" type="ORF">EVEC_LOCUS4179</name>
</gene>
<dbReference type="Pfam" id="PF00443">
    <property type="entry name" value="UCH"/>
    <property type="match status" value="1"/>
</dbReference>
<evidence type="ECO:0000313" key="7">
    <source>
        <dbReference type="WBParaSite" id="EVEC_0000447101-mRNA-1"/>
    </source>
</evidence>
<feature type="region of interest" description="Disordered" evidence="2">
    <location>
        <begin position="263"/>
        <end position="283"/>
    </location>
</feature>
<dbReference type="PROSITE" id="PS50802">
    <property type="entry name" value="OTU"/>
    <property type="match status" value="1"/>
</dbReference>
<dbReference type="InterPro" id="IPR028889">
    <property type="entry name" value="USP"/>
</dbReference>
<feature type="compositionally biased region" description="Polar residues" evidence="2">
    <location>
        <begin position="272"/>
        <end position="281"/>
    </location>
</feature>
<dbReference type="WBParaSite" id="EVEC_0000447101-mRNA-1">
    <property type="protein sequence ID" value="EVEC_0000447101-mRNA-1"/>
    <property type="gene ID" value="EVEC_0000447101"/>
</dbReference>
<dbReference type="GO" id="GO:0005634">
    <property type="term" value="C:nucleus"/>
    <property type="evidence" value="ECO:0007669"/>
    <property type="project" value="TreeGrafter"/>
</dbReference>
<dbReference type="Proteomes" id="UP000274131">
    <property type="component" value="Unassembled WGS sequence"/>
</dbReference>
<evidence type="ECO:0000313" key="6">
    <source>
        <dbReference type="Proteomes" id="UP000274131"/>
    </source>
</evidence>
<dbReference type="OrthoDB" id="5813749at2759"/>
<dbReference type="AlphaFoldDB" id="A0A0N4V357"/>
<dbReference type="GO" id="GO:0004843">
    <property type="term" value="F:cysteine-type deubiquitinase activity"/>
    <property type="evidence" value="ECO:0007669"/>
    <property type="project" value="InterPro"/>
</dbReference>
<accession>A0A0N4V357</accession>
<dbReference type="InterPro" id="IPR001394">
    <property type="entry name" value="Peptidase_C19_UCH"/>
</dbReference>